<dbReference type="PANTHER" id="PTHR11005">
    <property type="entry name" value="LYSOSOMAL ACID LIPASE-RELATED"/>
    <property type="match status" value="1"/>
</dbReference>
<sequence length="760" mass="84401">MFISDCDPDEGLSSSVARGPDPRVFDKPPYFDTTIQVGSIGQPPAIDSGGLSLQKGYELQDLGPVGEDQGNASTVTEPLLREEGPVSWNNQQGTSTDAAHPLFPPLPSYGPPSLISSVQCIIIRCVSFVLSLVFLSTVILGALVHTASASVSQLRHKIGGQASPTPRKFDAEERSRRVERNQAFRRWSYRQEKEVDEEGLDECPPLEGGKDPIVCDVAYYARRVGLDVETFKVQTEDGFVLTLWHVYNPQEYTPLPPKARRPRGPHVFTGQKSPETFRFPRKYPVLLMHGLLQSAGAFCANDDDSLAFFLCKSGYDVWLGNNRCGMVPEHTMLSQSDPRMWTWNIQQMGVLDLPALVSRVLFETGFEKLGLVCHSQGSAETFIALAKDQRPELGEWISVFCALAPAVYAGPLVERVYFRFMRIIPPIVFRAFFGIHAFIPFMMTVHRRLHPRIYGTLGYYVFSFLFGWKDARWDRGLRDRMFQFAPVYVSAEAMRWWLGGECFASQKCILATREVTLAEAEEDHRVERGHESALRSDTAWYGPQAPPVALWIAGSDGLVDGQRLLHRLQNGREPHVQVVHAKVIEDYEHLDVLWAMDAIDQVGQEVRQVLWQTMPQEARTFNPDNDIPDLTGQVFLITGGTAGLGARTTLRLAQHHANKIYITGRNAPAADALIASIGNTSNTTTSITFLPCDFTSLASVHSAAQTFLSRESRLDVLICNAGVMATPPELTMDGTTGVFALSEDSDSYVVGVADASILWD</sequence>
<keyword evidence="2" id="KW-1133">Transmembrane helix</keyword>
<dbReference type="Pfam" id="PF04083">
    <property type="entry name" value="Abhydro_lipase"/>
    <property type="match status" value="1"/>
</dbReference>
<dbReference type="AlphaFoldDB" id="A0A317VFP7"/>
<gene>
    <name evidence="4" type="ORF">BO94DRAFT_627988</name>
</gene>
<feature type="transmembrane region" description="Helical" evidence="2">
    <location>
        <begin position="121"/>
        <end position="147"/>
    </location>
</feature>
<protein>
    <submittedName>
        <fullName evidence="4">Alpha/beta-hydrolase</fullName>
    </submittedName>
</protein>
<keyword evidence="4" id="KW-0378">Hydrolase</keyword>
<feature type="region of interest" description="Disordered" evidence="1">
    <location>
        <begin position="1"/>
        <end position="25"/>
    </location>
</feature>
<dbReference type="GO" id="GO:0016787">
    <property type="term" value="F:hydrolase activity"/>
    <property type="evidence" value="ECO:0007669"/>
    <property type="project" value="UniProtKB-KW"/>
</dbReference>
<accession>A0A317VFP7</accession>
<keyword evidence="2" id="KW-0812">Transmembrane</keyword>
<evidence type="ECO:0000256" key="2">
    <source>
        <dbReference type="SAM" id="Phobius"/>
    </source>
</evidence>
<evidence type="ECO:0000259" key="3">
    <source>
        <dbReference type="Pfam" id="PF04083"/>
    </source>
</evidence>
<feature type="domain" description="Partial AB-hydrolase lipase" evidence="3">
    <location>
        <begin position="217"/>
        <end position="301"/>
    </location>
</feature>
<dbReference type="GeneID" id="37119596"/>
<evidence type="ECO:0000256" key="1">
    <source>
        <dbReference type="SAM" id="MobiDB-lite"/>
    </source>
</evidence>
<dbReference type="SUPFAM" id="SSF51735">
    <property type="entry name" value="NAD(P)-binding Rossmann-fold domains"/>
    <property type="match status" value="1"/>
</dbReference>
<dbReference type="Gene3D" id="3.40.50.1820">
    <property type="entry name" value="alpha/beta hydrolase"/>
    <property type="match status" value="1"/>
</dbReference>
<name>A0A317VFP7_9EURO</name>
<keyword evidence="5" id="KW-1185">Reference proteome</keyword>
<dbReference type="STRING" id="1450535.A0A317VFP7"/>
<dbReference type="FunFam" id="3.40.50.1820:FF:000193">
    <property type="entry name" value="Ab-hydrolase associated lipase"/>
    <property type="match status" value="1"/>
</dbReference>
<dbReference type="InterPro" id="IPR036291">
    <property type="entry name" value="NAD(P)-bd_dom_sf"/>
</dbReference>
<dbReference type="Proteomes" id="UP000246702">
    <property type="component" value="Unassembled WGS sequence"/>
</dbReference>
<evidence type="ECO:0000313" key="4">
    <source>
        <dbReference type="EMBL" id="PWY71808.1"/>
    </source>
</evidence>
<feature type="transmembrane region" description="Helical" evidence="2">
    <location>
        <begin position="427"/>
        <end position="445"/>
    </location>
</feature>
<dbReference type="InterPro" id="IPR029058">
    <property type="entry name" value="AB_hydrolase_fold"/>
</dbReference>
<dbReference type="Gene3D" id="3.40.50.720">
    <property type="entry name" value="NAD(P)-binding Rossmann-like Domain"/>
    <property type="match status" value="1"/>
</dbReference>
<reference evidence="4 5" key="1">
    <citation type="submission" date="2016-12" db="EMBL/GenBank/DDBJ databases">
        <title>The genomes of Aspergillus section Nigri reveals drivers in fungal speciation.</title>
        <authorList>
            <consortium name="DOE Joint Genome Institute"/>
            <person name="Vesth T.C."/>
            <person name="Nybo J."/>
            <person name="Theobald S."/>
            <person name="Brandl J."/>
            <person name="Frisvad J.C."/>
            <person name="Nielsen K.F."/>
            <person name="Lyhne E.K."/>
            <person name="Kogle M.E."/>
            <person name="Kuo A."/>
            <person name="Riley R."/>
            <person name="Clum A."/>
            <person name="Nolan M."/>
            <person name="Lipzen A."/>
            <person name="Salamov A."/>
            <person name="Henrissat B."/>
            <person name="Wiebenga A."/>
            <person name="De Vries R.P."/>
            <person name="Grigoriev I.V."/>
            <person name="Mortensen U.H."/>
            <person name="Andersen M.R."/>
            <person name="Baker S.E."/>
        </authorList>
    </citation>
    <scope>NUCLEOTIDE SEQUENCE [LARGE SCALE GENOMIC DNA]</scope>
    <source>
        <strain evidence="4 5">CBS 115572</strain>
    </source>
</reference>
<dbReference type="SUPFAM" id="SSF53474">
    <property type="entry name" value="alpha/beta-Hydrolases"/>
    <property type="match status" value="1"/>
</dbReference>
<organism evidence="4 5">
    <name type="scientific">Aspergillus sclerotioniger CBS 115572</name>
    <dbReference type="NCBI Taxonomy" id="1450535"/>
    <lineage>
        <taxon>Eukaryota</taxon>
        <taxon>Fungi</taxon>
        <taxon>Dikarya</taxon>
        <taxon>Ascomycota</taxon>
        <taxon>Pezizomycotina</taxon>
        <taxon>Eurotiomycetes</taxon>
        <taxon>Eurotiomycetidae</taxon>
        <taxon>Eurotiales</taxon>
        <taxon>Aspergillaceae</taxon>
        <taxon>Aspergillus</taxon>
        <taxon>Aspergillus subgen. Circumdati</taxon>
    </lineage>
</organism>
<dbReference type="PRINTS" id="PR00081">
    <property type="entry name" value="GDHRDH"/>
</dbReference>
<evidence type="ECO:0000313" key="5">
    <source>
        <dbReference type="Proteomes" id="UP000246702"/>
    </source>
</evidence>
<keyword evidence="2" id="KW-0472">Membrane</keyword>
<dbReference type="InterPro" id="IPR002347">
    <property type="entry name" value="SDR_fam"/>
</dbReference>
<dbReference type="OrthoDB" id="6130531at2759"/>
<comment type="caution">
    <text evidence="4">The sequence shown here is derived from an EMBL/GenBank/DDBJ whole genome shotgun (WGS) entry which is preliminary data.</text>
</comment>
<feature type="compositionally biased region" description="Acidic residues" evidence="1">
    <location>
        <begin position="1"/>
        <end position="10"/>
    </location>
</feature>
<dbReference type="Pfam" id="PF00106">
    <property type="entry name" value="adh_short"/>
    <property type="match status" value="1"/>
</dbReference>
<proteinExistence type="predicted"/>
<dbReference type="InterPro" id="IPR006693">
    <property type="entry name" value="AB_hydrolase_lipase"/>
</dbReference>
<dbReference type="EMBL" id="MSFK01000035">
    <property type="protein sequence ID" value="PWY71808.1"/>
    <property type="molecule type" value="Genomic_DNA"/>
</dbReference>
<dbReference type="GO" id="GO:0006629">
    <property type="term" value="P:lipid metabolic process"/>
    <property type="evidence" value="ECO:0007669"/>
    <property type="project" value="InterPro"/>
</dbReference>
<dbReference type="RefSeq" id="XP_025463044.1">
    <property type="nucleotide sequence ID" value="XM_025617453.1"/>
</dbReference>